<gene>
    <name evidence="3" type="ORF">CK240_00160</name>
</gene>
<dbReference type="Proteomes" id="UP000218023">
    <property type="component" value="Unassembled WGS sequence"/>
</dbReference>
<feature type="transmembrane region" description="Helical" evidence="1">
    <location>
        <begin position="6"/>
        <end position="24"/>
    </location>
</feature>
<feature type="transmembrane region" description="Helical" evidence="1">
    <location>
        <begin position="36"/>
        <end position="56"/>
    </location>
</feature>
<keyword evidence="1" id="KW-0812">Transmembrane</keyword>
<feature type="domain" description="EamA" evidence="2">
    <location>
        <begin position="6"/>
        <end position="135"/>
    </location>
</feature>
<evidence type="ECO:0000313" key="4">
    <source>
        <dbReference type="Proteomes" id="UP000218023"/>
    </source>
</evidence>
<keyword evidence="4" id="KW-1185">Reference proteome</keyword>
<dbReference type="AlphaFoldDB" id="A0A2A2GN43"/>
<dbReference type="InterPro" id="IPR037185">
    <property type="entry name" value="EmrE-like"/>
</dbReference>
<feature type="transmembrane region" description="Helical" evidence="1">
    <location>
        <begin position="62"/>
        <end position="84"/>
    </location>
</feature>
<organism evidence="3 4">
    <name type="scientific">Paracoccus salipaludis</name>
    <dbReference type="NCBI Taxonomy" id="2032623"/>
    <lineage>
        <taxon>Bacteria</taxon>
        <taxon>Pseudomonadati</taxon>
        <taxon>Pseudomonadota</taxon>
        <taxon>Alphaproteobacteria</taxon>
        <taxon>Rhodobacterales</taxon>
        <taxon>Paracoccaceae</taxon>
        <taxon>Paracoccus</taxon>
    </lineage>
</organism>
<feature type="domain" description="EamA" evidence="2">
    <location>
        <begin position="154"/>
        <end position="292"/>
    </location>
</feature>
<feature type="transmembrane region" description="Helical" evidence="1">
    <location>
        <begin position="96"/>
        <end position="113"/>
    </location>
</feature>
<comment type="caution">
    <text evidence="3">The sequence shown here is derived from an EMBL/GenBank/DDBJ whole genome shotgun (WGS) entry which is preliminary data.</text>
</comment>
<dbReference type="PANTHER" id="PTHR22911">
    <property type="entry name" value="ACYL-MALONYL CONDENSING ENZYME-RELATED"/>
    <property type="match status" value="1"/>
</dbReference>
<feature type="transmembrane region" description="Helical" evidence="1">
    <location>
        <begin position="152"/>
        <end position="172"/>
    </location>
</feature>
<feature type="transmembrane region" description="Helical" evidence="1">
    <location>
        <begin position="223"/>
        <end position="242"/>
    </location>
</feature>
<feature type="transmembrane region" description="Helical" evidence="1">
    <location>
        <begin position="275"/>
        <end position="293"/>
    </location>
</feature>
<dbReference type="Pfam" id="PF00892">
    <property type="entry name" value="EamA"/>
    <property type="match status" value="2"/>
</dbReference>
<dbReference type="SUPFAM" id="SSF103481">
    <property type="entry name" value="Multidrug resistance efflux transporter EmrE"/>
    <property type="match status" value="2"/>
</dbReference>
<dbReference type="RefSeq" id="WP_095638330.1">
    <property type="nucleotide sequence ID" value="NZ_NSJZ01000001.1"/>
</dbReference>
<accession>A0A2A2GN43</accession>
<proteinExistence type="predicted"/>
<keyword evidence="1" id="KW-1133">Transmembrane helix</keyword>
<dbReference type="InterPro" id="IPR000620">
    <property type="entry name" value="EamA_dom"/>
</dbReference>
<keyword evidence="1" id="KW-0472">Membrane</keyword>
<dbReference type="EMBL" id="NSJZ01000001">
    <property type="protein sequence ID" value="PAU98610.1"/>
    <property type="molecule type" value="Genomic_DNA"/>
</dbReference>
<feature type="transmembrane region" description="Helical" evidence="1">
    <location>
        <begin position="248"/>
        <end position="268"/>
    </location>
</feature>
<feature type="transmembrane region" description="Helical" evidence="1">
    <location>
        <begin position="184"/>
        <end position="202"/>
    </location>
</feature>
<reference evidence="3 4" key="1">
    <citation type="submission" date="2017-09" db="EMBL/GenBank/DDBJ databases">
        <title>Paracoccus alkalisoli sp. nov., isolated from saline alkaline soil.</title>
        <authorList>
            <person name="Dong X."/>
            <person name="Zhang G."/>
        </authorList>
    </citation>
    <scope>NUCLEOTIDE SEQUENCE [LARGE SCALE GENOMIC DNA]</scope>
    <source>
        <strain evidence="3 4">WN007</strain>
    </source>
</reference>
<protein>
    <submittedName>
        <fullName evidence="3">EamA family transporter</fullName>
    </submittedName>
</protein>
<feature type="transmembrane region" description="Helical" evidence="1">
    <location>
        <begin position="119"/>
        <end position="140"/>
    </location>
</feature>
<name>A0A2A2GN43_9RHOB</name>
<evidence type="ECO:0000313" key="3">
    <source>
        <dbReference type="EMBL" id="PAU98610.1"/>
    </source>
</evidence>
<evidence type="ECO:0000259" key="2">
    <source>
        <dbReference type="Pfam" id="PF00892"/>
    </source>
</evidence>
<evidence type="ECO:0000256" key="1">
    <source>
        <dbReference type="SAM" id="Phobius"/>
    </source>
</evidence>
<dbReference type="PANTHER" id="PTHR22911:SF137">
    <property type="entry name" value="SOLUTE CARRIER FAMILY 35 MEMBER G2-RELATED"/>
    <property type="match status" value="1"/>
</dbReference>
<dbReference type="OrthoDB" id="7841315at2"/>
<dbReference type="GO" id="GO:0016020">
    <property type="term" value="C:membrane"/>
    <property type="evidence" value="ECO:0007669"/>
    <property type="project" value="InterPro"/>
</dbReference>
<sequence length="294" mass="29909">MPIHELAALGAAACWALTGLLAARPVAEVGPFAFNLYRQCFVTLVLGGLVLLSGAWNGTDPALLPVLALSGFVGVFMGDTVLFFALRRLGPRRTGALFAMNAPMAAVLGWAVLGETLSPQGAAGVALCATGVAICVLGRAPSNHLERVQGPIWQGIAFGLLAALGQASGSLIARPAMAAGLDPMVASLVRVVVAVLCLGTLTRLPLGAARPTGRLSRRGAAQIGLSGLLAMVIGMTLLLFALQGGKVGIVSTLSALSPVLILPVLWVVTGERPPAASWAGALIAVTGMALIFLR</sequence>